<sequence>MGGTVVHDSVTLREKIFVCKSNFPEVRNEVMLTEAVEKPSPRRELLASCEVPNSLAGETYQIGLNGDEVGIAYMKSVETRSTGRLLNWTEGAVDTAQELVKPSKYCARGVITSEDGARLRLKSMV</sequence>
<protein>
    <submittedName>
        <fullName evidence="1">Uncharacterized protein</fullName>
    </submittedName>
</protein>
<keyword evidence="2" id="KW-1185">Reference proteome</keyword>
<evidence type="ECO:0000313" key="1">
    <source>
        <dbReference type="EMBL" id="KAF3944170.1"/>
    </source>
</evidence>
<name>A0A8J4V7H7_9ROSI</name>
<evidence type="ECO:0000313" key="2">
    <source>
        <dbReference type="Proteomes" id="UP000737018"/>
    </source>
</evidence>
<gene>
    <name evidence="1" type="ORF">CMV_029343</name>
</gene>
<reference evidence="1" key="1">
    <citation type="submission" date="2020-03" db="EMBL/GenBank/DDBJ databases">
        <title>Castanea mollissima Vanexum genome sequencing.</title>
        <authorList>
            <person name="Staton M."/>
        </authorList>
    </citation>
    <scope>NUCLEOTIDE SEQUENCE</scope>
    <source>
        <tissue evidence="1">Leaf</tissue>
    </source>
</reference>
<dbReference type="Proteomes" id="UP000737018">
    <property type="component" value="Unassembled WGS sequence"/>
</dbReference>
<organism evidence="1 2">
    <name type="scientific">Castanea mollissima</name>
    <name type="common">Chinese chestnut</name>
    <dbReference type="NCBI Taxonomy" id="60419"/>
    <lineage>
        <taxon>Eukaryota</taxon>
        <taxon>Viridiplantae</taxon>
        <taxon>Streptophyta</taxon>
        <taxon>Embryophyta</taxon>
        <taxon>Tracheophyta</taxon>
        <taxon>Spermatophyta</taxon>
        <taxon>Magnoliopsida</taxon>
        <taxon>eudicotyledons</taxon>
        <taxon>Gunneridae</taxon>
        <taxon>Pentapetalae</taxon>
        <taxon>rosids</taxon>
        <taxon>fabids</taxon>
        <taxon>Fagales</taxon>
        <taxon>Fagaceae</taxon>
        <taxon>Castanea</taxon>
    </lineage>
</organism>
<proteinExistence type="predicted"/>
<dbReference type="EMBL" id="JRKL02012677">
    <property type="protein sequence ID" value="KAF3944170.1"/>
    <property type="molecule type" value="Genomic_DNA"/>
</dbReference>
<accession>A0A8J4V7H7</accession>
<comment type="caution">
    <text evidence="1">The sequence shown here is derived from an EMBL/GenBank/DDBJ whole genome shotgun (WGS) entry which is preliminary data.</text>
</comment>
<dbReference type="AlphaFoldDB" id="A0A8J4V7H7"/>